<gene>
    <name evidence="2" type="ORF">SCABRO_04041</name>
</gene>
<name>A0A0B0EA78_9BACT</name>
<keyword evidence="1" id="KW-1133">Transmembrane helix</keyword>
<feature type="transmembrane region" description="Helical" evidence="1">
    <location>
        <begin position="7"/>
        <end position="26"/>
    </location>
</feature>
<sequence length="106" mass="12080">MNFDTQLLMKGTLGFFMGISAGLLLRYFLFRILLYAAIPIVAALVLDYTNTFSIDWLFLKAKWDNLFIFLTPTAINIYGYLSNHILIGLIPGVLIGLTSGFFFMRR</sequence>
<organism evidence="2 3">
    <name type="scientific">Candidatus Scalindua brodae</name>
    <dbReference type="NCBI Taxonomy" id="237368"/>
    <lineage>
        <taxon>Bacteria</taxon>
        <taxon>Pseudomonadati</taxon>
        <taxon>Planctomycetota</taxon>
        <taxon>Candidatus Brocadiia</taxon>
        <taxon>Candidatus Brocadiales</taxon>
        <taxon>Candidatus Scalinduaceae</taxon>
        <taxon>Candidatus Scalindua</taxon>
    </lineage>
</organism>
<evidence type="ECO:0000256" key="1">
    <source>
        <dbReference type="SAM" id="Phobius"/>
    </source>
</evidence>
<feature type="transmembrane region" description="Helical" evidence="1">
    <location>
        <begin position="32"/>
        <end position="49"/>
    </location>
</feature>
<accession>A0A0B0EA78</accession>
<proteinExistence type="predicted"/>
<dbReference type="EMBL" id="JRYO01000279">
    <property type="protein sequence ID" value="KHE90227.1"/>
    <property type="molecule type" value="Genomic_DNA"/>
</dbReference>
<comment type="caution">
    <text evidence="2">The sequence shown here is derived from an EMBL/GenBank/DDBJ whole genome shotgun (WGS) entry which is preliminary data.</text>
</comment>
<evidence type="ECO:0000313" key="2">
    <source>
        <dbReference type="EMBL" id="KHE90227.1"/>
    </source>
</evidence>
<protein>
    <submittedName>
        <fullName evidence="2">Uncharacterized protein</fullName>
    </submittedName>
</protein>
<evidence type="ECO:0000313" key="3">
    <source>
        <dbReference type="Proteomes" id="UP000030652"/>
    </source>
</evidence>
<keyword evidence="1" id="KW-0812">Transmembrane</keyword>
<reference evidence="2 3" key="1">
    <citation type="submission" date="2014-10" db="EMBL/GenBank/DDBJ databases">
        <title>Draft genome of anammox bacterium scalindua brodae, obtained using differential coverage binning of sequence data from two enrichment reactors.</title>
        <authorList>
            <person name="Speth D.R."/>
            <person name="Russ L."/>
            <person name="Kartal B."/>
            <person name="Op den Camp H.J."/>
            <person name="Dutilh B.E."/>
            <person name="Jetten M.S."/>
        </authorList>
    </citation>
    <scope>NUCLEOTIDE SEQUENCE [LARGE SCALE GENOMIC DNA]</scope>
    <source>
        <strain evidence="2">RU1</strain>
    </source>
</reference>
<dbReference type="Proteomes" id="UP000030652">
    <property type="component" value="Unassembled WGS sequence"/>
</dbReference>
<keyword evidence="1" id="KW-0472">Membrane</keyword>
<dbReference type="AlphaFoldDB" id="A0A0B0EA78"/>
<feature type="transmembrane region" description="Helical" evidence="1">
    <location>
        <begin position="85"/>
        <end position="104"/>
    </location>
</feature>